<dbReference type="Gene3D" id="3.80.10.10">
    <property type="entry name" value="Ribonuclease Inhibitor"/>
    <property type="match status" value="1"/>
</dbReference>
<evidence type="ECO:0000313" key="5">
    <source>
        <dbReference type="Proteomes" id="UP000601435"/>
    </source>
</evidence>
<name>A0A813A6G4_9DINO</name>
<evidence type="ECO:0000313" key="4">
    <source>
        <dbReference type="EMBL" id="CAE7856576.1"/>
    </source>
</evidence>
<dbReference type="EMBL" id="CAJNJA010055831">
    <property type="protein sequence ID" value="CAE7856576.1"/>
    <property type="molecule type" value="Genomic_DNA"/>
</dbReference>
<gene>
    <name evidence="4" type="ORF">SNEC2469_LOCUS26931</name>
</gene>
<dbReference type="OrthoDB" id="445364at2759"/>
<dbReference type="SUPFAM" id="SSF52047">
    <property type="entry name" value="RNI-like"/>
    <property type="match status" value="1"/>
</dbReference>
<evidence type="ECO:0000259" key="3">
    <source>
        <dbReference type="Pfam" id="PF13868"/>
    </source>
</evidence>
<dbReference type="InterPro" id="IPR043597">
    <property type="entry name" value="TPH_dom"/>
</dbReference>
<protein>
    <recommendedName>
        <fullName evidence="3">Trichohyalin-plectin-homology domain-containing protein</fullName>
    </recommendedName>
</protein>
<dbReference type="InterPro" id="IPR032675">
    <property type="entry name" value="LRR_dom_sf"/>
</dbReference>
<feature type="region of interest" description="Disordered" evidence="2">
    <location>
        <begin position="556"/>
        <end position="575"/>
    </location>
</feature>
<sequence length="884" mass="101390">MVVSSFWAQSRELELHAVGGQWHDLVPHATSGLADAHAALRASNYRVLMVMGASQQSHVYFSRTWCSYEWALCLDSSTLAVDIAAMNQDVEIITSGLTTSEVCSNKYYPGSGVSAKNSREASFPLEVVKEALAFNLNKTQTSSEVDRQRLMRGFVDIAQPEEDTDGLQKMTRRLRSFLLLLLWQNVLVQASRDKDYMCVLSDVAKGIQGDWWRRSLRLSLAGCDFSSENVLTMGMQSLPKSLEILKLDLQFTGLDDGSLSTVAQQLPECLQSFTLDISGCHVTDKGVLSFLKKLNPDLAEVTLKMQHTNVSKGLLALSRDGPTALQKWALLSHQERAEALAAKLEIIERKKNPSVAPTPAHVHKKAALESLLNLAPSKISADVLEHVKADLAALEKSIEKAKLMDLKRREELKDALIEKFKTRFGGGSVLKDADEMSVSSAAIRNEVDRFAKTAAVTEANLMRLERRLHGRAQKRVADDSQSMISGVSAYTGMSRSRSATSLAGREMVGGKPELPSSYDWTRLDEYASYLHEQDALRQQLGVKALQRKMRMDLDQQVAEKSKRKVDATEEERRYHENSLMELERWKEQEQIRQDEKQERVMKEKSDRDAQLQYERKLKDEETQKRKDEEASLVEKIVNEMETEQRRYERKKEQTKKAMRKVFEENMEDQRKRDKAKKEAMEKEAETIKEYNRLLDEQEEQRAQELSARMERQAELMKKLLENVDTVKKGAGDNDAQRAALQAEEQDRHYFEAESVKQNRLQQMRFENQAYLLKQMEEKDSRKNEDKYLQQIQAQILERDAEEYNAIEKQKVVDRRLRNLEHRKDIERQIEYKARQSVPEMSEAEIQLNRPLLHLVEQTLQTRDENLKKAQEMAPVLAEDLDGDM</sequence>
<keyword evidence="1" id="KW-0175">Coiled coil</keyword>
<dbReference type="Proteomes" id="UP000601435">
    <property type="component" value="Unassembled WGS sequence"/>
</dbReference>
<organism evidence="4 5">
    <name type="scientific">Symbiodinium necroappetens</name>
    <dbReference type="NCBI Taxonomy" id="1628268"/>
    <lineage>
        <taxon>Eukaryota</taxon>
        <taxon>Sar</taxon>
        <taxon>Alveolata</taxon>
        <taxon>Dinophyceae</taxon>
        <taxon>Suessiales</taxon>
        <taxon>Symbiodiniaceae</taxon>
        <taxon>Symbiodinium</taxon>
    </lineage>
</organism>
<reference evidence="4" key="1">
    <citation type="submission" date="2021-02" db="EMBL/GenBank/DDBJ databases">
        <authorList>
            <person name="Dougan E. K."/>
            <person name="Rhodes N."/>
            <person name="Thang M."/>
            <person name="Chan C."/>
        </authorList>
    </citation>
    <scope>NUCLEOTIDE SEQUENCE</scope>
</reference>
<feature type="region of interest" description="Disordered" evidence="2">
    <location>
        <begin position="645"/>
        <end position="683"/>
    </location>
</feature>
<dbReference type="AlphaFoldDB" id="A0A813A6G4"/>
<evidence type="ECO:0000256" key="1">
    <source>
        <dbReference type="ARBA" id="ARBA00023054"/>
    </source>
</evidence>
<dbReference type="Pfam" id="PF13868">
    <property type="entry name" value="TPH"/>
    <property type="match status" value="1"/>
</dbReference>
<feature type="region of interest" description="Disordered" evidence="2">
    <location>
        <begin position="594"/>
        <end position="629"/>
    </location>
</feature>
<feature type="domain" description="Trichohyalin-plectin-homology" evidence="3">
    <location>
        <begin position="539"/>
        <end position="844"/>
    </location>
</feature>
<accession>A0A813A6G4</accession>
<evidence type="ECO:0000256" key="2">
    <source>
        <dbReference type="SAM" id="MobiDB-lite"/>
    </source>
</evidence>
<comment type="caution">
    <text evidence="4">The sequence shown here is derived from an EMBL/GenBank/DDBJ whole genome shotgun (WGS) entry which is preliminary data.</text>
</comment>
<proteinExistence type="predicted"/>
<keyword evidence="5" id="KW-1185">Reference proteome</keyword>